<protein>
    <submittedName>
        <fullName evidence="2">Uncharacterized protein</fullName>
    </submittedName>
</protein>
<sequence>MALRVLLVVAVLLFCVAEVSSNAKIEEAITQLSLDGVPRGANRRLMQEIGVIGFLFLFPFHS</sequence>
<evidence type="ECO:0000313" key="3">
    <source>
        <dbReference type="Proteomes" id="UP000655225"/>
    </source>
</evidence>
<feature type="signal peptide" evidence="1">
    <location>
        <begin position="1"/>
        <end position="21"/>
    </location>
</feature>
<comment type="caution">
    <text evidence="2">The sequence shown here is derived from an EMBL/GenBank/DDBJ whole genome shotgun (WGS) entry which is preliminary data.</text>
</comment>
<accession>A0A834YQU0</accession>
<dbReference type="AlphaFoldDB" id="A0A834YQU0"/>
<name>A0A834YQU0_TETSI</name>
<dbReference type="EMBL" id="JABCRI010000018">
    <property type="protein sequence ID" value="KAF8390352.1"/>
    <property type="molecule type" value="Genomic_DNA"/>
</dbReference>
<proteinExistence type="predicted"/>
<keyword evidence="3" id="KW-1185">Reference proteome</keyword>
<evidence type="ECO:0000313" key="2">
    <source>
        <dbReference type="EMBL" id="KAF8390352.1"/>
    </source>
</evidence>
<reference evidence="2 3" key="1">
    <citation type="submission" date="2020-04" db="EMBL/GenBank/DDBJ databases">
        <title>Plant Genome Project.</title>
        <authorList>
            <person name="Zhang R.-G."/>
        </authorList>
    </citation>
    <scope>NUCLEOTIDE SEQUENCE [LARGE SCALE GENOMIC DNA]</scope>
    <source>
        <strain evidence="2">YNK0</strain>
        <tissue evidence="2">Leaf</tissue>
    </source>
</reference>
<organism evidence="2 3">
    <name type="scientific">Tetracentron sinense</name>
    <name type="common">Spur-leaf</name>
    <dbReference type="NCBI Taxonomy" id="13715"/>
    <lineage>
        <taxon>Eukaryota</taxon>
        <taxon>Viridiplantae</taxon>
        <taxon>Streptophyta</taxon>
        <taxon>Embryophyta</taxon>
        <taxon>Tracheophyta</taxon>
        <taxon>Spermatophyta</taxon>
        <taxon>Magnoliopsida</taxon>
        <taxon>Trochodendrales</taxon>
        <taxon>Trochodendraceae</taxon>
        <taxon>Tetracentron</taxon>
    </lineage>
</organism>
<keyword evidence="1" id="KW-0732">Signal</keyword>
<dbReference type="Proteomes" id="UP000655225">
    <property type="component" value="Unassembled WGS sequence"/>
</dbReference>
<feature type="chain" id="PRO_5033011030" evidence="1">
    <location>
        <begin position="22"/>
        <end position="62"/>
    </location>
</feature>
<gene>
    <name evidence="2" type="ORF">HHK36_024877</name>
</gene>
<evidence type="ECO:0000256" key="1">
    <source>
        <dbReference type="SAM" id="SignalP"/>
    </source>
</evidence>